<reference evidence="5" key="1">
    <citation type="journal article" date="2021" name="PeerJ">
        <title>Extensive microbial diversity within the chicken gut microbiome revealed by metagenomics and culture.</title>
        <authorList>
            <person name="Gilroy R."/>
            <person name="Ravi A."/>
            <person name="Getino M."/>
            <person name="Pursley I."/>
            <person name="Horton D.L."/>
            <person name="Alikhan N.F."/>
            <person name="Baker D."/>
            <person name="Gharbi K."/>
            <person name="Hall N."/>
            <person name="Watson M."/>
            <person name="Adriaenssens E.M."/>
            <person name="Foster-Nyarko E."/>
            <person name="Jarju S."/>
            <person name="Secka A."/>
            <person name="Antonio M."/>
            <person name="Oren A."/>
            <person name="Chaudhuri R.R."/>
            <person name="La Ragione R."/>
            <person name="Hildebrand F."/>
            <person name="Pallen M.J."/>
        </authorList>
    </citation>
    <scope>NUCLEOTIDE SEQUENCE</scope>
    <source>
        <strain evidence="5">ChiHjej12B11-16260</strain>
    </source>
</reference>
<organism evidence="5 6">
    <name type="scientific">Candidatus Barnesiella excrementipullorum</name>
    <dbReference type="NCBI Taxonomy" id="2838479"/>
    <lineage>
        <taxon>Bacteria</taxon>
        <taxon>Pseudomonadati</taxon>
        <taxon>Bacteroidota</taxon>
        <taxon>Bacteroidia</taxon>
        <taxon>Bacteroidales</taxon>
        <taxon>Barnesiellaceae</taxon>
        <taxon>Barnesiella</taxon>
    </lineage>
</organism>
<evidence type="ECO:0000313" key="5">
    <source>
        <dbReference type="EMBL" id="HIX45139.1"/>
    </source>
</evidence>
<comment type="similarity">
    <text evidence="1">Belongs to the metallo-dependent hydrolases superfamily. CpsB/CapC family.</text>
</comment>
<evidence type="ECO:0000256" key="4">
    <source>
        <dbReference type="ARBA" id="ARBA00051722"/>
    </source>
</evidence>
<sequence>MFNFLGKKQNTDTTLFYDTEVHCHILPGIDDGSPDVETSVALVQQLKSWGIQRIITTSHVTESTFENTPESIRKAYNELRNALDERGIDIEINLSAEYRMDEYFLDQLKSGNILSFPGNYLLIENSFFQPFWELRELVFELQLKGYTPVLAHPERYVYYHSTPHIYKELHDQGLLFQVNLLSLAGYYQSNIKEMAWKLLENGMVDLIGSDLHHMQHAAHITKFIGSKEYEKLKQKAGNILNNRIGR</sequence>
<protein>
    <recommendedName>
        <fullName evidence="2">protein-tyrosine-phosphatase</fullName>
        <ecNumber evidence="2">3.1.3.48</ecNumber>
    </recommendedName>
</protein>
<name>A0A9D1VQP4_9BACT</name>
<dbReference type="InterPro" id="IPR016195">
    <property type="entry name" value="Pol/histidinol_Pase-like"/>
</dbReference>
<reference evidence="5" key="2">
    <citation type="submission" date="2021-04" db="EMBL/GenBank/DDBJ databases">
        <authorList>
            <person name="Gilroy R."/>
        </authorList>
    </citation>
    <scope>NUCLEOTIDE SEQUENCE</scope>
    <source>
        <strain evidence="5">ChiHjej12B11-16260</strain>
    </source>
</reference>
<evidence type="ECO:0000256" key="2">
    <source>
        <dbReference type="ARBA" id="ARBA00013064"/>
    </source>
</evidence>
<keyword evidence="3" id="KW-0378">Hydrolase</keyword>
<dbReference type="Proteomes" id="UP000824246">
    <property type="component" value="Unassembled WGS sequence"/>
</dbReference>
<evidence type="ECO:0000313" key="6">
    <source>
        <dbReference type="Proteomes" id="UP000824246"/>
    </source>
</evidence>
<dbReference type="PANTHER" id="PTHR39181:SF1">
    <property type="entry name" value="TYROSINE-PROTEIN PHOSPHATASE YWQE"/>
    <property type="match status" value="1"/>
</dbReference>
<accession>A0A9D1VQP4</accession>
<dbReference type="GO" id="GO:0030145">
    <property type="term" value="F:manganese ion binding"/>
    <property type="evidence" value="ECO:0007669"/>
    <property type="project" value="InterPro"/>
</dbReference>
<evidence type="ECO:0000256" key="1">
    <source>
        <dbReference type="ARBA" id="ARBA00005750"/>
    </source>
</evidence>
<dbReference type="AlphaFoldDB" id="A0A9D1VQP4"/>
<dbReference type="EC" id="3.1.3.48" evidence="2"/>
<dbReference type="SUPFAM" id="SSF89550">
    <property type="entry name" value="PHP domain-like"/>
    <property type="match status" value="1"/>
</dbReference>
<dbReference type="EMBL" id="DXFB01000077">
    <property type="protein sequence ID" value="HIX45139.1"/>
    <property type="molecule type" value="Genomic_DNA"/>
</dbReference>
<dbReference type="Pfam" id="PF19567">
    <property type="entry name" value="CpsB_CapC"/>
    <property type="match status" value="1"/>
</dbReference>
<proteinExistence type="inferred from homology"/>
<dbReference type="Gene3D" id="3.20.20.140">
    <property type="entry name" value="Metal-dependent hydrolases"/>
    <property type="match status" value="1"/>
</dbReference>
<gene>
    <name evidence="5" type="ORF">H9982_02850</name>
</gene>
<comment type="caution">
    <text evidence="5">The sequence shown here is derived from an EMBL/GenBank/DDBJ whole genome shotgun (WGS) entry which is preliminary data.</text>
</comment>
<dbReference type="InterPro" id="IPR016667">
    <property type="entry name" value="Caps_polysacc_synth_CpsB/CapC"/>
</dbReference>
<dbReference type="PIRSF" id="PIRSF016557">
    <property type="entry name" value="Caps_synth_CpsB"/>
    <property type="match status" value="1"/>
</dbReference>
<comment type="catalytic activity">
    <reaction evidence="4">
        <text>O-phospho-L-tyrosyl-[protein] + H2O = L-tyrosyl-[protein] + phosphate</text>
        <dbReference type="Rhea" id="RHEA:10684"/>
        <dbReference type="Rhea" id="RHEA-COMP:10136"/>
        <dbReference type="Rhea" id="RHEA-COMP:20101"/>
        <dbReference type="ChEBI" id="CHEBI:15377"/>
        <dbReference type="ChEBI" id="CHEBI:43474"/>
        <dbReference type="ChEBI" id="CHEBI:46858"/>
        <dbReference type="ChEBI" id="CHEBI:61978"/>
        <dbReference type="EC" id="3.1.3.48"/>
    </reaction>
</comment>
<evidence type="ECO:0000256" key="3">
    <source>
        <dbReference type="ARBA" id="ARBA00022801"/>
    </source>
</evidence>
<dbReference type="GO" id="GO:0004725">
    <property type="term" value="F:protein tyrosine phosphatase activity"/>
    <property type="evidence" value="ECO:0007669"/>
    <property type="project" value="UniProtKB-EC"/>
</dbReference>
<dbReference type="PANTHER" id="PTHR39181">
    <property type="entry name" value="TYROSINE-PROTEIN PHOSPHATASE YWQE"/>
    <property type="match status" value="1"/>
</dbReference>